<proteinExistence type="predicted"/>
<dbReference type="Proteomes" id="UP000504634">
    <property type="component" value="Unplaced"/>
</dbReference>
<reference evidence="3" key="1">
    <citation type="submission" date="2025-08" db="UniProtKB">
        <authorList>
            <consortium name="RefSeq"/>
        </authorList>
    </citation>
    <scope>IDENTIFICATION</scope>
    <source>
        <strain evidence="3">11010-0011.00</strain>
        <tissue evidence="3">Whole body</tissue>
    </source>
</reference>
<protein>
    <submittedName>
        <fullName evidence="3">Antifreeze protein Maxi-like</fullName>
    </submittedName>
</protein>
<evidence type="ECO:0000313" key="3">
    <source>
        <dbReference type="RefSeq" id="XP_030386886.1"/>
    </source>
</evidence>
<name>A0A6J2UEJ2_DROLE</name>
<evidence type="ECO:0000256" key="1">
    <source>
        <dbReference type="SAM" id="MobiDB-lite"/>
    </source>
</evidence>
<accession>A0A6J2UEJ2</accession>
<gene>
    <name evidence="3" type="primary">LOC115633570</name>
</gene>
<organism evidence="2 3">
    <name type="scientific">Drosophila lebanonensis</name>
    <name type="common">Fruit fly</name>
    <name type="synonym">Scaptodrosophila lebanonensis</name>
    <dbReference type="NCBI Taxonomy" id="7225"/>
    <lineage>
        <taxon>Eukaryota</taxon>
        <taxon>Metazoa</taxon>
        <taxon>Ecdysozoa</taxon>
        <taxon>Arthropoda</taxon>
        <taxon>Hexapoda</taxon>
        <taxon>Insecta</taxon>
        <taxon>Pterygota</taxon>
        <taxon>Neoptera</taxon>
        <taxon>Endopterygota</taxon>
        <taxon>Diptera</taxon>
        <taxon>Brachycera</taxon>
        <taxon>Muscomorpha</taxon>
        <taxon>Ephydroidea</taxon>
        <taxon>Drosophilidae</taxon>
        <taxon>Scaptodrosophila</taxon>
    </lineage>
</organism>
<evidence type="ECO:0000313" key="2">
    <source>
        <dbReference type="Proteomes" id="UP000504634"/>
    </source>
</evidence>
<dbReference type="GeneID" id="115633570"/>
<sequence>MAYDHLHARDSNRGGGKATRERSKTRKSGDRRLNTASPADCEAEDVSPTKKRIKEKAGVAASSSSSPDLDDGATAAVAKSTASLAADIAAGTNAEGVFGKPATDAAAAAAKPATIAGAADAKLAVDAAVAKPTTEAVFKKPLAVTTVARSYATVAERALPTAGAVLPPCAAASAAQHAVAKSTASLAADIAAGTNAEGVFGKPATDAAAAAAKPATIAGAADAKLAVDAAVAKPTTEAVFKKPLAVTTVARSYATVAERALPTAGAVLPPCAAASAAQQ</sequence>
<keyword evidence="2" id="KW-1185">Reference proteome</keyword>
<feature type="compositionally biased region" description="Basic and acidic residues" evidence="1">
    <location>
        <begin position="1"/>
        <end position="33"/>
    </location>
</feature>
<dbReference type="AlphaFoldDB" id="A0A6J2UEJ2"/>
<feature type="region of interest" description="Disordered" evidence="1">
    <location>
        <begin position="1"/>
        <end position="75"/>
    </location>
</feature>
<dbReference type="RefSeq" id="XP_030386886.1">
    <property type="nucleotide sequence ID" value="XM_030531026.1"/>
</dbReference>